<reference evidence="3 4" key="1">
    <citation type="submission" date="2020-04" db="EMBL/GenBank/DDBJ databases">
        <title>A Flavivirga sp. nov.</title>
        <authorList>
            <person name="Sun X."/>
        </authorList>
    </citation>
    <scope>NUCLEOTIDE SEQUENCE [LARGE SCALE GENOMIC DNA]</scope>
    <source>
        <strain evidence="3 4">Y03</strain>
    </source>
</reference>
<organism evidence="3 4">
    <name type="scientific">Flavivirga algicola</name>
    <dbReference type="NCBI Taxonomy" id="2729136"/>
    <lineage>
        <taxon>Bacteria</taxon>
        <taxon>Pseudomonadati</taxon>
        <taxon>Bacteroidota</taxon>
        <taxon>Flavobacteriia</taxon>
        <taxon>Flavobacteriales</taxon>
        <taxon>Flavobacteriaceae</taxon>
        <taxon>Flavivirga</taxon>
    </lineage>
</organism>
<dbReference type="CDD" id="cd08994">
    <property type="entry name" value="GH43_62_32_68_117_130-like"/>
    <property type="match status" value="1"/>
</dbReference>
<dbReference type="InterPro" id="IPR023296">
    <property type="entry name" value="Glyco_hydro_beta-prop_sf"/>
</dbReference>
<dbReference type="PANTHER" id="PTHR43772">
    <property type="entry name" value="ENDO-1,4-BETA-XYLANASE"/>
    <property type="match status" value="1"/>
</dbReference>
<dbReference type="RefSeq" id="WP_169670718.1">
    <property type="nucleotide sequence ID" value="NZ_JABBHF010000002.1"/>
</dbReference>
<keyword evidence="1" id="KW-0624">Polysaccharide degradation</keyword>
<dbReference type="PANTHER" id="PTHR43772:SF2">
    <property type="entry name" value="PUTATIVE (AFU_ORTHOLOGUE AFUA_2G04480)-RELATED"/>
    <property type="match status" value="1"/>
</dbReference>
<keyword evidence="1" id="KW-0858">Xylan degradation</keyword>
<keyword evidence="4" id="KW-1185">Reference proteome</keyword>
<dbReference type="Gene3D" id="2.115.10.20">
    <property type="entry name" value="Glycosyl hydrolase domain, family 43"/>
    <property type="match status" value="1"/>
</dbReference>
<evidence type="ECO:0000256" key="1">
    <source>
        <dbReference type="ARBA" id="ARBA00022651"/>
    </source>
</evidence>
<dbReference type="EMBL" id="JABBHF010000002">
    <property type="protein sequence ID" value="NMH86818.1"/>
    <property type="molecule type" value="Genomic_DNA"/>
</dbReference>
<gene>
    <name evidence="3" type="ORF">HHX25_04835</name>
</gene>
<comment type="caution">
    <text evidence="3">The sequence shown here is derived from an EMBL/GenBank/DDBJ whole genome shotgun (WGS) entry which is preliminary data.</text>
</comment>
<dbReference type="Proteomes" id="UP000746690">
    <property type="component" value="Unassembled WGS sequence"/>
</dbReference>
<keyword evidence="2" id="KW-0119">Carbohydrate metabolism</keyword>
<sequence length="375" mass="42125">MRKLSLSLLLITVLIACSGKKNKKETLNTIKEDVIDYQIELGEVSPQSVFVNDSLSIWGGSLVKGEDGLYHMFYSRWKKDLGWVWDSHSEIAHAISKSPFGPFEHKDVTLPIRGAEYWDGLCTHNPTIHKFNGKYYLYYMGNTGDGKIYSRPGKVKLNPVHRNNQRIGVAVADNPNGPWKRFDKPLIDISADSTALDALMTSNPSITKRPEGGFLMVYKAVGKKKPGIWGGPVVHCVATSDSPMGPFKKYDKPVFIAKGHDFPAEDPFIWYESGKYRAIVKDMHGAFTDEGRALVLFESEDGFDWNLSENGLVSKLEINWKDGTTQKVEHLERPQLYLENGKPIALLCASDTVDEKGIIHSFNVQIPLKITKHKN</sequence>
<name>A0ABX1RVM0_9FLAO</name>
<proteinExistence type="predicted"/>
<evidence type="ECO:0000256" key="2">
    <source>
        <dbReference type="ARBA" id="ARBA00023277"/>
    </source>
</evidence>
<accession>A0ABX1RVM0</accession>
<protein>
    <submittedName>
        <fullName evidence="3">Sucrase</fullName>
    </submittedName>
</protein>
<evidence type="ECO:0000313" key="3">
    <source>
        <dbReference type="EMBL" id="NMH86818.1"/>
    </source>
</evidence>
<dbReference type="PROSITE" id="PS51257">
    <property type="entry name" value="PROKAR_LIPOPROTEIN"/>
    <property type="match status" value="1"/>
</dbReference>
<dbReference type="InterPro" id="IPR052176">
    <property type="entry name" value="Glycosyl_Hydrlase_43_Enz"/>
</dbReference>
<evidence type="ECO:0000313" key="4">
    <source>
        <dbReference type="Proteomes" id="UP000746690"/>
    </source>
</evidence>
<dbReference type="SUPFAM" id="SSF75005">
    <property type="entry name" value="Arabinanase/levansucrase/invertase"/>
    <property type="match status" value="2"/>
</dbReference>